<dbReference type="PANTHER" id="PTHR43575:SF1">
    <property type="entry name" value="PROTEIN ABCI7, CHLOROPLASTIC"/>
    <property type="match status" value="1"/>
</dbReference>
<feature type="domain" description="SUF system FeS cluster assembly SufBD N-terminal" evidence="3">
    <location>
        <begin position="7"/>
        <end position="161"/>
    </location>
</feature>
<dbReference type="NCBIfam" id="TIGR01981">
    <property type="entry name" value="sufD"/>
    <property type="match status" value="1"/>
</dbReference>
<dbReference type="InterPro" id="IPR045595">
    <property type="entry name" value="SufBD_N"/>
</dbReference>
<name>A0A378JKV7_9GAMM</name>
<dbReference type="EMBL" id="UGOD01000001">
    <property type="protein sequence ID" value="STX51966.1"/>
    <property type="molecule type" value="Genomic_DNA"/>
</dbReference>
<evidence type="ECO:0000313" key="4">
    <source>
        <dbReference type="EMBL" id="STX51966.1"/>
    </source>
</evidence>
<dbReference type="AlphaFoldDB" id="A0A378JKV7"/>
<dbReference type="Pfam" id="PF19295">
    <property type="entry name" value="SufBD_N"/>
    <property type="match status" value="1"/>
</dbReference>
<comment type="similarity">
    <text evidence="1">Belongs to the iron-sulfur cluster assembly SufBD family.</text>
</comment>
<evidence type="ECO:0000313" key="5">
    <source>
        <dbReference type="Proteomes" id="UP000254794"/>
    </source>
</evidence>
<evidence type="ECO:0000256" key="1">
    <source>
        <dbReference type="ARBA" id="ARBA00043967"/>
    </source>
</evidence>
<dbReference type="InterPro" id="IPR055346">
    <property type="entry name" value="Fe-S_cluster_assembly_SufBD"/>
</dbReference>
<proteinExistence type="inferred from homology"/>
<evidence type="ECO:0000259" key="3">
    <source>
        <dbReference type="Pfam" id="PF19295"/>
    </source>
</evidence>
<organism evidence="4 5">
    <name type="scientific">Legionella busanensis</name>
    <dbReference type="NCBI Taxonomy" id="190655"/>
    <lineage>
        <taxon>Bacteria</taxon>
        <taxon>Pseudomonadati</taxon>
        <taxon>Pseudomonadota</taxon>
        <taxon>Gammaproteobacteria</taxon>
        <taxon>Legionellales</taxon>
        <taxon>Legionellaceae</taxon>
        <taxon>Legionella</taxon>
    </lineage>
</organism>
<dbReference type="InterPro" id="IPR037284">
    <property type="entry name" value="SUF_FeS_clus_asmbl_SufBD_sf"/>
</dbReference>
<evidence type="ECO:0000259" key="2">
    <source>
        <dbReference type="Pfam" id="PF01458"/>
    </source>
</evidence>
<keyword evidence="5" id="KW-1185">Reference proteome</keyword>
<dbReference type="GO" id="GO:0016226">
    <property type="term" value="P:iron-sulfur cluster assembly"/>
    <property type="evidence" value="ECO:0007669"/>
    <property type="project" value="InterPro"/>
</dbReference>
<dbReference type="RefSeq" id="WP_115331563.1">
    <property type="nucleotide sequence ID" value="NZ_CAAAHP010000002.1"/>
</dbReference>
<gene>
    <name evidence="4" type="primary">sufD</name>
    <name evidence="4" type="ORF">NCTC13316_02069</name>
</gene>
<dbReference type="InterPro" id="IPR011542">
    <property type="entry name" value="SUF_FeS_clus_asmbl_SufD"/>
</dbReference>
<dbReference type="OrthoDB" id="9768262at2"/>
<dbReference type="InterPro" id="IPR000825">
    <property type="entry name" value="SUF_FeS_clus_asmbl_SufBD_core"/>
</dbReference>
<dbReference type="Proteomes" id="UP000254794">
    <property type="component" value="Unassembled WGS sequence"/>
</dbReference>
<protein>
    <submittedName>
        <fullName evidence="4">ABC transporter permease</fullName>
    </submittedName>
</protein>
<sequence>MSEILEFYQEQAKASSLPEPWLASLQKEALDDFSQYGFPSRKNEEWKYTLLDSFLQQRFYSSLKLGSVNQNKAQDLLPLDYQLTICNGQIINNLQPFGQQLPKGMLVLPLLEAINQHADKVKPYLAQLLKHEHGFHALNTAILQTGVFIYLPEGVCLTEPLVLAHWQNNQEQAVYPRHLIVAESESQATIVETFDGQKDQNYLTNVVTEIVLAQKAKLVHYKIQNESNAAFHIGHLAVKQATQSQFESHSISLGGRLVRSDISISLEEEQAQCLMNGLYLPGDNQHIDHHTTVYHHVPSCQSIQDYKGVLAGRSRAVFNGKVIVAKDAQHSEARQQNKNLLLSAQAEVDTKPQLEIFANDVVCTHGATVGQLDEDALFYMASRGISREEANRYLIQAFATENLNRIPHSAIKEWIANLINTKLE</sequence>
<feature type="domain" description="SUF system FeS cluster assembly SufBD core" evidence="2">
    <location>
        <begin position="166"/>
        <end position="398"/>
    </location>
</feature>
<accession>A0A378JKV7</accession>
<dbReference type="PANTHER" id="PTHR43575">
    <property type="entry name" value="PROTEIN ABCI7, CHLOROPLASTIC"/>
    <property type="match status" value="1"/>
</dbReference>
<dbReference type="SUPFAM" id="SSF101960">
    <property type="entry name" value="Stabilizer of iron transporter SufD"/>
    <property type="match status" value="1"/>
</dbReference>
<dbReference type="Pfam" id="PF01458">
    <property type="entry name" value="SUFBD_core"/>
    <property type="match status" value="1"/>
</dbReference>
<reference evidence="4 5" key="1">
    <citation type="submission" date="2018-06" db="EMBL/GenBank/DDBJ databases">
        <authorList>
            <consortium name="Pathogen Informatics"/>
            <person name="Doyle S."/>
        </authorList>
    </citation>
    <scope>NUCLEOTIDE SEQUENCE [LARGE SCALE GENOMIC DNA]</scope>
    <source>
        <strain evidence="4 5">NCTC13316</strain>
    </source>
</reference>